<reference evidence="2 3" key="1">
    <citation type="submission" date="2016-06" db="EMBL/GenBank/DDBJ databases">
        <title>Comparative genomics of the ectomycorrhizal sister species Rhizopogon vinicolor and Rhizopogon vesiculosus (Basidiomycota: Boletales) reveals a divergence of the mating type B locus.</title>
        <authorList>
            <consortium name="DOE Joint Genome Institute"/>
            <person name="Mujic A.B."/>
            <person name="Kuo A."/>
            <person name="Tritt A."/>
            <person name="Lipzen A."/>
            <person name="Chen C."/>
            <person name="Johnson J."/>
            <person name="Sharma A."/>
            <person name="Barry K."/>
            <person name="Grigoriev I.V."/>
            <person name="Spatafora J.W."/>
        </authorList>
    </citation>
    <scope>NUCLEOTIDE SEQUENCE [LARGE SCALE GENOMIC DNA]</scope>
    <source>
        <strain evidence="2 3">AM-OR11-026</strain>
    </source>
</reference>
<evidence type="ECO:0000256" key="1">
    <source>
        <dbReference type="SAM" id="MobiDB-lite"/>
    </source>
</evidence>
<name>A0A1B7MU37_9AGAM</name>
<sequence length="148" mass="16312">MLKNETGSLRQTTTPQAVSTSQNKVLDNLTTLDQIIGSTGFIYALVSPAVWEGWAQSQPNTSSSFLPHVVLSTTWSSTLSPRARHTSSSYTSGASDTHLQKLPIDKLNGRAVTLEGVRRLFDLIKPNDPRFAHAFYEGFLDVPFCRKS</sequence>
<keyword evidence="3" id="KW-1185">Reference proteome</keyword>
<protein>
    <submittedName>
        <fullName evidence="2">Uncharacterized protein</fullName>
    </submittedName>
</protein>
<evidence type="ECO:0000313" key="3">
    <source>
        <dbReference type="Proteomes" id="UP000092154"/>
    </source>
</evidence>
<proteinExistence type="predicted"/>
<accession>A0A1B7MU37</accession>
<dbReference type="STRING" id="1314800.A0A1B7MU37"/>
<feature type="region of interest" description="Disordered" evidence="1">
    <location>
        <begin position="1"/>
        <end position="21"/>
    </location>
</feature>
<dbReference type="Proteomes" id="UP000092154">
    <property type="component" value="Unassembled WGS sequence"/>
</dbReference>
<organism evidence="2 3">
    <name type="scientific">Rhizopogon vinicolor AM-OR11-026</name>
    <dbReference type="NCBI Taxonomy" id="1314800"/>
    <lineage>
        <taxon>Eukaryota</taxon>
        <taxon>Fungi</taxon>
        <taxon>Dikarya</taxon>
        <taxon>Basidiomycota</taxon>
        <taxon>Agaricomycotina</taxon>
        <taxon>Agaricomycetes</taxon>
        <taxon>Agaricomycetidae</taxon>
        <taxon>Boletales</taxon>
        <taxon>Suillineae</taxon>
        <taxon>Rhizopogonaceae</taxon>
        <taxon>Rhizopogon</taxon>
    </lineage>
</organism>
<dbReference type="InParanoid" id="A0A1B7MU37"/>
<dbReference type="EMBL" id="KV448442">
    <property type="protein sequence ID" value="OAX36106.1"/>
    <property type="molecule type" value="Genomic_DNA"/>
</dbReference>
<gene>
    <name evidence="2" type="ORF">K503DRAFT_802302</name>
</gene>
<evidence type="ECO:0000313" key="2">
    <source>
        <dbReference type="EMBL" id="OAX36106.1"/>
    </source>
</evidence>
<dbReference type="AlphaFoldDB" id="A0A1B7MU37"/>